<dbReference type="Gene3D" id="1.10.10.1210">
    <property type="entry name" value="MAGE homology domain, winged helix WH2 motif"/>
    <property type="match status" value="1"/>
</dbReference>
<dbReference type="Gene3D" id="3.40.140.10">
    <property type="entry name" value="Cytidine Deaminase, domain 2"/>
    <property type="match status" value="1"/>
</dbReference>
<dbReference type="InterPro" id="IPR050202">
    <property type="entry name" value="Cyt/Deoxycyt_deaminase"/>
</dbReference>
<comment type="cofactor">
    <cofactor evidence="1 11">
        <name>Zn(2+)</name>
        <dbReference type="ChEBI" id="CHEBI:29105"/>
    </cofactor>
</comment>
<dbReference type="Gene3D" id="1.10.10.1200">
    <property type="entry name" value="MAGE homology domain, winged helix WH1 motif"/>
    <property type="match status" value="1"/>
</dbReference>
<dbReference type="InterPro" id="IPR041899">
    <property type="entry name" value="MAGE_WH2"/>
</dbReference>
<dbReference type="InterPro" id="IPR002125">
    <property type="entry name" value="CMP_dCMP_dom"/>
</dbReference>
<dbReference type="PROSITE" id="PS50838">
    <property type="entry name" value="MAGE"/>
    <property type="match status" value="1"/>
</dbReference>
<evidence type="ECO:0000256" key="6">
    <source>
        <dbReference type="ARBA" id="ARBA00022801"/>
    </source>
</evidence>
<evidence type="ECO:0000313" key="15">
    <source>
        <dbReference type="EnsemblMetazoa" id="AQUA003269-PA"/>
    </source>
</evidence>
<feature type="domain" description="CMP/dCMP-type deaminase" evidence="14">
    <location>
        <begin position="276"/>
        <end position="405"/>
    </location>
</feature>
<evidence type="ECO:0000256" key="12">
    <source>
        <dbReference type="SAM" id="MobiDB-lite"/>
    </source>
</evidence>
<feature type="binding site" evidence="11">
    <location>
        <position position="365"/>
    </location>
    <ligand>
        <name>Zn(2+)</name>
        <dbReference type="ChEBI" id="CHEBI:29105"/>
        <note>catalytic</note>
    </ligand>
</feature>
<evidence type="ECO:0000256" key="10">
    <source>
        <dbReference type="PIRSR" id="PIRSR606262-1"/>
    </source>
</evidence>
<evidence type="ECO:0000256" key="3">
    <source>
        <dbReference type="ARBA" id="ARBA00006576"/>
    </source>
</evidence>
<evidence type="ECO:0000256" key="2">
    <source>
        <dbReference type="ARBA" id="ARBA00003949"/>
    </source>
</evidence>
<dbReference type="STRING" id="34691.A0A182X0F2"/>
<feature type="region of interest" description="Disordered" evidence="12">
    <location>
        <begin position="1"/>
        <end position="21"/>
    </location>
</feature>
<evidence type="ECO:0000256" key="8">
    <source>
        <dbReference type="ARBA" id="ARBA00032005"/>
    </source>
</evidence>
<dbReference type="Pfam" id="PF01454">
    <property type="entry name" value="MAGE"/>
    <property type="match status" value="1"/>
</dbReference>
<dbReference type="AlphaFoldDB" id="A0A182X0F2"/>
<dbReference type="Pfam" id="PF00383">
    <property type="entry name" value="dCMP_cyt_deam_1"/>
    <property type="match status" value="1"/>
</dbReference>
<dbReference type="GO" id="GO:0072527">
    <property type="term" value="P:pyrimidine-containing compound metabolic process"/>
    <property type="evidence" value="ECO:0007669"/>
    <property type="project" value="UniProtKB-ARBA"/>
</dbReference>
<evidence type="ECO:0000256" key="4">
    <source>
        <dbReference type="ARBA" id="ARBA00012783"/>
    </source>
</evidence>
<evidence type="ECO:0000256" key="9">
    <source>
        <dbReference type="ARBA" id="ARBA00049558"/>
    </source>
</evidence>
<dbReference type="NCBIfam" id="NF004064">
    <property type="entry name" value="PRK05578.1"/>
    <property type="match status" value="1"/>
</dbReference>
<dbReference type="InterPro" id="IPR006262">
    <property type="entry name" value="Cyt_deam_tetra"/>
</dbReference>
<comment type="function">
    <text evidence="2">This enzyme scavenges exogenous and endogenous cytidine and 2'-deoxycytidine for UMP synthesis.</text>
</comment>
<comment type="similarity">
    <text evidence="3">Belongs to the cytidine and deoxycytidylate deaminase family.</text>
</comment>
<evidence type="ECO:0000256" key="1">
    <source>
        <dbReference type="ARBA" id="ARBA00001947"/>
    </source>
</evidence>
<feature type="binding site" evidence="11">
    <location>
        <position position="362"/>
    </location>
    <ligand>
        <name>Zn(2+)</name>
        <dbReference type="ChEBI" id="CHEBI:29105"/>
        <note>catalytic</note>
    </ligand>
</feature>
<evidence type="ECO:0000259" key="13">
    <source>
        <dbReference type="PROSITE" id="PS50838"/>
    </source>
</evidence>
<dbReference type="Proteomes" id="UP000076407">
    <property type="component" value="Unassembled WGS sequence"/>
</dbReference>
<evidence type="ECO:0000313" key="16">
    <source>
        <dbReference type="Proteomes" id="UP000076407"/>
    </source>
</evidence>
<proteinExistence type="inferred from homology"/>
<keyword evidence="7 11" id="KW-0862">Zinc</keyword>
<accession>A0A182X0F2</accession>
<dbReference type="PANTHER" id="PTHR11644:SF2">
    <property type="entry name" value="CYTIDINE DEAMINASE"/>
    <property type="match status" value="1"/>
</dbReference>
<dbReference type="InterPro" id="IPR016192">
    <property type="entry name" value="APOBEC/CMP_deaminase_Zn-bd"/>
</dbReference>
<feature type="active site" description="Proton donor" evidence="10">
    <location>
        <position position="330"/>
    </location>
</feature>
<feature type="binding site" evidence="11">
    <location>
        <position position="328"/>
    </location>
    <ligand>
        <name>Zn(2+)</name>
        <dbReference type="ChEBI" id="CHEBI:29105"/>
        <note>catalytic</note>
    </ligand>
</feature>
<protein>
    <recommendedName>
        <fullName evidence="4">cytidine deaminase</fullName>
        <ecNumber evidence="4">3.5.4.5</ecNumber>
    </recommendedName>
    <alternativeName>
        <fullName evidence="8">Cytidine aminohydrolase</fullName>
    </alternativeName>
</protein>
<name>A0A182X0F2_ANOQN</name>
<dbReference type="FunFam" id="3.40.140.10:FF:000008">
    <property type="entry name" value="Cytidine deaminase"/>
    <property type="match status" value="1"/>
</dbReference>
<organism evidence="15 16">
    <name type="scientific">Anopheles quadriannulatus</name>
    <name type="common">Mosquito</name>
    <dbReference type="NCBI Taxonomy" id="34691"/>
    <lineage>
        <taxon>Eukaryota</taxon>
        <taxon>Metazoa</taxon>
        <taxon>Ecdysozoa</taxon>
        <taxon>Arthropoda</taxon>
        <taxon>Hexapoda</taxon>
        <taxon>Insecta</taxon>
        <taxon>Pterygota</taxon>
        <taxon>Neoptera</taxon>
        <taxon>Endopterygota</taxon>
        <taxon>Diptera</taxon>
        <taxon>Nematocera</taxon>
        <taxon>Culicoidea</taxon>
        <taxon>Culicidae</taxon>
        <taxon>Anophelinae</taxon>
        <taxon>Anopheles</taxon>
    </lineage>
</organism>
<comment type="catalytic activity">
    <reaction evidence="9">
        <text>cytidine + H2O + H(+) = uridine + NH4(+)</text>
        <dbReference type="Rhea" id="RHEA:16069"/>
        <dbReference type="ChEBI" id="CHEBI:15377"/>
        <dbReference type="ChEBI" id="CHEBI:15378"/>
        <dbReference type="ChEBI" id="CHEBI:16704"/>
        <dbReference type="ChEBI" id="CHEBI:17562"/>
        <dbReference type="ChEBI" id="CHEBI:28938"/>
        <dbReference type="EC" id="3.5.4.5"/>
    </reaction>
</comment>
<dbReference type="GO" id="GO:0008270">
    <property type="term" value="F:zinc ion binding"/>
    <property type="evidence" value="ECO:0007669"/>
    <property type="project" value="InterPro"/>
</dbReference>
<dbReference type="PROSITE" id="PS51747">
    <property type="entry name" value="CYT_DCMP_DEAMINASES_2"/>
    <property type="match status" value="1"/>
</dbReference>
<sequence length="410" mass="45765">MPRPSQSQSQRSSTADRPNATQEVDEAHLITCMVKTILNLSINKSIIKRSDISHIALKGDSRLYTRLMPDVLFELESVYGYQLVDVESKGQKAMILCSTFETSSLDELSESYRRRYTFLFLILGYIFMKNGAVPEALLWDFLHSVGIEEQQEHECFGDPRKQFELFIKQAYLTRTKQSVEGMPEESVFLSWGVRAKHEVSKKAVLDAICKLMNRKPTDFKTQYIETQAETSESVTAVGRTRTSTPNGRGELFFAMNNNINGTVDGQTVVEYSTVDSSVKELIEAAIQVRNNAYCPYSNFPVGAALRTTTGEIVTGCNVENGTFGPSVCAERTAVCKAISEGHREFTAVAVAAYQENEFTAPCGTCRQTLAEFSAKDIPIYLVKPAPVRVMITSLFKLLPHAFSPTFLNNK</sequence>
<evidence type="ECO:0000256" key="11">
    <source>
        <dbReference type="PIRSR" id="PIRSR606262-3"/>
    </source>
</evidence>
<dbReference type="SUPFAM" id="SSF53927">
    <property type="entry name" value="Cytidine deaminase-like"/>
    <property type="match status" value="1"/>
</dbReference>
<dbReference type="SMART" id="SM01373">
    <property type="entry name" value="MAGE"/>
    <property type="match status" value="1"/>
</dbReference>
<keyword evidence="6" id="KW-0378">Hydrolase</keyword>
<evidence type="ECO:0000259" key="14">
    <source>
        <dbReference type="PROSITE" id="PS51747"/>
    </source>
</evidence>
<dbReference type="GO" id="GO:0005829">
    <property type="term" value="C:cytosol"/>
    <property type="evidence" value="ECO:0007669"/>
    <property type="project" value="TreeGrafter"/>
</dbReference>
<dbReference type="GO" id="GO:0042802">
    <property type="term" value="F:identical protein binding"/>
    <property type="evidence" value="ECO:0007669"/>
    <property type="project" value="UniProtKB-ARBA"/>
</dbReference>
<keyword evidence="16" id="KW-1185">Reference proteome</keyword>
<dbReference type="GO" id="GO:0004126">
    <property type="term" value="F:cytidine deaminase activity"/>
    <property type="evidence" value="ECO:0007669"/>
    <property type="project" value="UniProtKB-EC"/>
</dbReference>
<dbReference type="PANTHER" id="PTHR11644">
    <property type="entry name" value="CYTIDINE DEAMINASE"/>
    <property type="match status" value="1"/>
</dbReference>
<dbReference type="NCBIfam" id="TIGR01354">
    <property type="entry name" value="cyt_deam_tetra"/>
    <property type="match status" value="1"/>
</dbReference>
<dbReference type="EnsemblMetazoa" id="AQUA003269-RA">
    <property type="protein sequence ID" value="AQUA003269-PA"/>
    <property type="gene ID" value="AQUA003269"/>
</dbReference>
<evidence type="ECO:0000256" key="5">
    <source>
        <dbReference type="ARBA" id="ARBA00022723"/>
    </source>
</evidence>
<dbReference type="GO" id="GO:0055086">
    <property type="term" value="P:nucleobase-containing small molecule metabolic process"/>
    <property type="evidence" value="ECO:0007669"/>
    <property type="project" value="UniProtKB-ARBA"/>
</dbReference>
<dbReference type="EC" id="3.5.4.5" evidence="4"/>
<dbReference type="CDD" id="cd01283">
    <property type="entry name" value="cytidine_deaminase"/>
    <property type="match status" value="1"/>
</dbReference>
<dbReference type="PROSITE" id="PS00903">
    <property type="entry name" value="CYT_DCMP_DEAMINASES_1"/>
    <property type="match status" value="1"/>
</dbReference>
<dbReference type="VEuPathDB" id="VectorBase:AQUA003269"/>
<dbReference type="InterPro" id="IPR016193">
    <property type="entry name" value="Cytidine_deaminase-like"/>
</dbReference>
<feature type="domain" description="MAGE" evidence="13">
    <location>
        <begin position="33"/>
        <end position="226"/>
    </location>
</feature>
<dbReference type="FunFam" id="1.10.10.1210:FF:000001">
    <property type="entry name" value="melanoma-associated antigen D1"/>
    <property type="match status" value="1"/>
</dbReference>
<dbReference type="InterPro" id="IPR041898">
    <property type="entry name" value="MAGE_WH1"/>
</dbReference>
<reference evidence="15" key="1">
    <citation type="submission" date="2020-05" db="UniProtKB">
        <authorList>
            <consortium name="EnsemblMetazoa"/>
        </authorList>
    </citation>
    <scope>IDENTIFICATION</scope>
    <source>
        <strain evidence="15">SANGQUA</strain>
    </source>
</reference>
<dbReference type="InterPro" id="IPR002190">
    <property type="entry name" value="MHD_dom"/>
</dbReference>
<keyword evidence="5 11" id="KW-0479">Metal-binding</keyword>
<feature type="compositionally biased region" description="Low complexity" evidence="12">
    <location>
        <begin position="1"/>
        <end position="13"/>
    </location>
</feature>
<evidence type="ECO:0000256" key="7">
    <source>
        <dbReference type="ARBA" id="ARBA00022833"/>
    </source>
</evidence>